<dbReference type="EMBL" id="BMAO01009431">
    <property type="protein sequence ID" value="GFR30872.1"/>
    <property type="molecule type" value="Genomic_DNA"/>
</dbReference>
<dbReference type="OrthoDB" id="10412465at2759"/>
<proteinExistence type="predicted"/>
<gene>
    <name evidence="1" type="primary">NCL1_31603</name>
    <name evidence="1" type="ORF">TNCT_150701</name>
</gene>
<reference evidence="1" key="1">
    <citation type="submission" date="2020-07" db="EMBL/GenBank/DDBJ databases">
        <title>Multicomponent nature underlies the extraordinary mechanical properties of spider dragline silk.</title>
        <authorList>
            <person name="Kono N."/>
            <person name="Nakamura H."/>
            <person name="Mori M."/>
            <person name="Yoshida Y."/>
            <person name="Ohtoshi R."/>
            <person name="Malay A.D."/>
            <person name="Moran D.A.P."/>
            <person name="Tomita M."/>
            <person name="Numata K."/>
            <person name="Arakawa K."/>
        </authorList>
    </citation>
    <scope>NUCLEOTIDE SEQUENCE</scope>
</reference>
<keyword evidence="2" id="KW-1185">Reference proteome</keyword>
<evidence type="ECO:0000313" key="2">
    <source>
        <dbReference type="Proteomes" id="UP000887116"/>
    </source>
</evidence>
<dbReference type="AlphaFoldDB" id="A0A8X6HVL1"/>
<comment type="caution">
    <text evidence="1">The sequence shown here is derived from an EMBL/GenBank/DDBJ whole genome shotgun (WGS) entry which is preliminary data.</text>
</comment>
<accession>A0A8X6HVL1</accession>
<organism evidence="1 2">
    <name type="scientific">Trichonephila clavata</name>
    <name type="common">Joro spider</name>
    <name type="synonym">Nephila clavata</name>
    <dbReference type="NCBI Taxonomy" id="2740835"/>
    <lineage>
        <taxon>Eukaryota</taxon>
        <taxon>Metazoa</taxon>
        <taxon>Ecdysozoa</taxon>
        <taxon>Arthropoda</taxon>
        <taxon>Chelicerata</taxon>
        <taxon>Arachnida</taxon>
        <taxon>Araneae</taxon>
        <taxon>Araneomorphae</taxon>
        <taxon>Entelegynae</taxon>
        <taxon>Araneoidea</taxon>
        <taxon>Nephilidae</taxon>
        <taxon>Trichonephila</taxon>
    </lineage>
</organism>
<evidence type="ECO:0000313" key="1">
    <source>
        <dbReference type="EMBL" id="GFR30872.1"/>
    </source>
</evidence>
<protein>
    <submittedName>
        <fullName evidence="1">Uncharacterized protein</fullName>
    </submittedName>
</protein>
<sequence>MSNKPDENEVSKAHLDAKEQEIELEAVKKHCEEQQDFNKELKANTDRKGEVIGKAKENIRQYKKRLELETDDIELCSGIT</sequence>
<name>A0A8X6HVL1_TRICU</name>
<dbReference type="Proteomes" id="UP000887116">
    <property type="component" value="Unassembled WGS sequence"/>
</dbReference>